<feature type="coiled-coil region" evidence="2">
    <location>
        <begin position="202"/>
        <end position="373"/>
    </location>
</feature>
<dbReference type="STRING" id="45351.A7T6I7"/>
<evidence type="ECO:0000256" key="3">
    <source>
        <dbReference type="SAM" id="MobiDB-lite"/>
    </source>
</evidence>
<dbReference type="AlphaFoldDB" id="A7T6I7"/>
<keyword evidence="6" id="KW-1185">Reference proteome</keyword>
<keyword evidence="1 2" id="KW-0175">Coiled coil</keyword>
<evidence type="ECO:0000256" key="2">
    <source>
        <dbReference type="SAM" id="Coils"/>
    </source>
</evidence>
<dbReference type="InParanoid" id="A7T6I7"/>
<accession>A7T6I7</accession>
<dbReference type="InterPro" id="IPR039497">
    <property type="entry name" value="CC144C-like_CC_dom"/>
</dbReference>
<proteinExistence type="predicted"/>
<organism evidence="5 6">
    <name type="scientific">Nematostella vectensis</name>
    <name type="common">Starlet sea anemone</name>
    <dbReference type="NCBI Taxonomy" id="45351"/>
    <lineage>
        <taxon>Eukaryota</taxon>
        <taxon>Metazoa</taxon>
        <taxon>Cnidaria</taxon>
        <taxon>Anthozoa</taxon>
        <taxon>Hexacorallia</taxon>
        <taxon>Actiniaria</taxon>
        <taxon>Edwardsiidae</taxon>
        <taxon>Nematostella</taxon>
    </lineage>
</organism>
<evidence type="ECO:0000313" key="6">
    <source>
        <dbReference type="Proteomes" id="UP000001593"/>
    </source>
</evidence>
<protein>
    <recommendedName>
        <fullName evidence="4">CCDC144C-like coiled-coil domain-containing protein</fullName>
    </recommendedName>
</protein>
<evidence type="ECO:0000313" key="5">
    <source>
        <dbReference type="EMBL" id="EDO28418.1"/>
    </source>
</evidence>
<reference evidence="5 6" key="1">
    <citation type="journal article" date="2007" name="Science">
        <title>Sea anemone genome reveals ancestral eumetazoan gene repertoire and genomic organization.</title>
        <authorList>
            <person name="Putnam N.H."/>
            <person name="Srivastava M."/>
            <person name="Hellsten U."/>
            <person name="Dirks B."/>
            <person name="Chapman J."/>
            <person name="Salamov A."/>
            <person name="Terry A."/>
            <person name="Shapiro H."/>
            <person name="Lindquist E."/>
            <person name="Kapitonov V.V."/>
            <person name="Jurka J."/>
            <person name="Genikhovich G."/>
            <person name="Grigoriev I.V."/>
            <person name="Lucas S.M."/>
            <person name="Steele R.E."/>
            <person name="Finnerty J.R."/>
            <person name="Technau U."/>
            <person name="Martindale M.Q."/>
            <person name="Rokhsar D.S."/>
        </authorList>
    </citation>
    <scope>NUCLEOTIDE SEQUENCE [LARGE SCALE GENOMIC DNA]</scope>
    <source>
        <strain evidence="6">CH2 X CH6</strain>
    </source>
</reference>
<dbReference type="Proteomes" id="UP000001593">
    <property type="component" value="Unassembled WGS sequence"/>
</dbReference>
<dbReference type="Pfam" id="PF14915">
    <property type="entry name" value="CCDC144C"/>
    <property type="match status" value="1"/>
</dbReference>
<feature type="region of interest" description="Disordered" evidence="3">
    <location>
        <begin position="27"/>
        <end position="104"/>
    </location>
</feature>
<evidence type="ECO:0000256" key="1">
    <source>
        <dbReference type="ARBA" id="ARBA00023054"/>
    </source>
</evidence>
<feature type="domain" description="CCDC144C-like coiled-coil" evidence="4">
    <location>
        <begin position="222"/>
        <end position="344"/>
    </location>
</feature>
<dbReference type="EMBL" id="DS471589">
    <property type="protein sequence ID" value="EDO28418.1"/>
    <property type="molecule type" value="Genomic_DNA"/>
</dbReference>
<dbReference type="PhylomeDB" id="A7T6I7"/>
<feature type="non-terminal residue" evidence="5">
    <location>
        <position position="379"/>
    </location>
</feature>
<evidence type="ECO:0000259" key="4">
    <source>
        <dbReference type="Pfam" id="PF14915"/>
    </source>
</evidence>
<gene>
    <name evidence="5" type="ORF">NEMVEDRAFT_v1g223024</name>
</gene>
<feature type="compositionally biased region" description="Basic and acidic residues" evidence="3">
    <location>
        <begin position="29"/>
        <end position="49"/>
    </location>
</feature>
<name>A7T6I7_NEMVE</name>
<dbReference type="HOGENOM" id="CLU_730719_0_0_1"/>
<sequence>MEKRQLQDLEARKELLDKDIGAKLTELGNRQRRDELEQKSRQLMYEREQLNASFEAAKQRTAVLEQTPPPTSDRIPGYEDSEGSDTENVRNKQLPNGKLPSKTSQVLTNGYVDDVDWSESSDEARQGSYSPAMAMMLASGVAGSQVPGTSDPLGETPVLKSVTSTSMAAPPSAPMKNGIVSPQVTYSNFQYSRIQVMKIGSLAIANGILKDLRTALRALKAEETIEQLRGELDLFKTSGNEKHAQLSSKLENENLAKNRMESEISSLKIRLENANNELDKANTARQVSERQMHELREELYTTKLQLEKEVSSLREANQSLTSKLQTAEGKVNSLEQEERQVLADKNENLTETIHRLKDESAKLNEKIIRHEEELKQINQ</sequence>